<dbReference type="OMA" id="GTHCQER"/>
<organism evidence="2 3">
    <name type="scientific">Brassica oleracea var. oleracea</name>
    <dbReference type="NCBI Taxonomy" id="109376"/>
    <lineage>
        <taxon>Eukaryota</taxon>
        <taxon>Viridiplantae</taxon>
        <taxon>Streptophyta</taxon>
        <taxon>Embryophyta</taxon>
        <taxon>Tracheophyta</taxon>
        <taxon>Spermatophyta</taxon>
        <taxon>Magnoliopsida</taxon>
        <taxon>eudicotyledons</taxon>
        <taxon>Gunneridae</taxon>
        <taxon>Pentapetalae</taxon>
        <taxon>rosids</taxon>
        <taxon>malvids</taxon>
        <taxon>Brassicales</taxon>
        <taxon>Brassicaceae</taxon>
        <taxon>Brassiceae</taxon>
        <taxon>Brassica</taxon>
    </lineage>
</organism>
<dbReference type="HOGENOM" id="CLU_814699_0_0_1"/>
<feature type="region of interest" description="Disordered" evidence="1">
    <location>
        <begin position="255"/>
        <end position="279"/>
    </location>
</feature>
<evidence type="ECO:0000313" key="2">
    <source>
        <dbReference type="EnsemblPlants" id="Bo4g166580.1"/>
    </source>
</evidence>
<reference evidence="2 3" key="1">
    <citation type="journal article" date="2014" name="Genome Biol.">
        <title>Transcriptome and methylome profiling reveals relics of genome dominance in the mesopolyploid Brassica oleracea.</title>
        <authorList>
            <person name="Parkin I.A."/>
            <person name="Koh C."/>
            <person name="Tang H."/>
            <person name="Robinson S.J."/>
            <person name="Kagale S."/>
            <person name="Clarke W.E."/>
            <person name="Town C.D."/>
            <person name="Nixon J."/>
            <person name="Krishnakumar V."/>
            <person name="Bidwell S.L."/>
            <person name="Denoeud F."/>
            <person name="Belcram H."/>
            <person name="Links M.G."/>
            <person name="Just J."/>
            <person name="Clarke C."/>
            <person name="Bender T."/>
            <person name="Huebert T."/>
            <person name="Mason A.S."/>
            <person name="Pires J.C."/>
            <person name="Barker G."/>
            <person name="Moore J."/>
            <person name="Walley P.G."/>
            <person name="Manoli S."/>
            <person name="Batley J."/>
            <person name="Edwards D."/>
            <person name="Nelson M.N."/>
            <person name="Wang X."/>
            <person name="Paterson A.H."/>
            <person name="King G."/>
            <person name="Bancroft I."/>
            <person name="Chalhoub B."/>
            <person name="Sharpe A.G."/>
        </authorList>
    </citation>
    <scope>NUCLEOTIDE SEQUENCE</scope>
    <source>
        <strain evidence="2 3">cv. TO1000</strain>
    </source>
</reference>
<keyword evidence="3" id="KW-1185">Reference proteome</keyword>
<accession>A0A0D3C2M9</accession>
<evidence type="ECO:0000313" key="3">
    <source>
        <dbReference type="Proteomes" id="UP000032141"/>
    </source>
</evidence>
<protein>
    <submittedName>
        <fullName evidence="2">Uncharacterized protein</fullName>
    </submittedName>
</protein>
<dbReference type="Gramene" id="Bo4g166580.1">
    <property type="protein sequence ID" value="Bo4g166580.1"/>
    <property type="gene ID" value="Bo4g166580"/>
</dbReference>
<proteinExistence type="predicted"/>
<feature type="compositionally biased region" description="Low complexity" evidence="1">
    <location>
        <begin position="269"/>
        <end position="278"/>
    </location>
</feature>
<reference evidence="2" key="2">
    <citation type="submission" date="2015-03" db="UniProtKB">
        <authorList>
            <consortium name="EnsemblPlants"/>
        </authorList>
    </citation>
    <scope>IDENTIFICATION</scope>
</reference>
<dbReference type="Proteomes" id="UP000032141">
    <property type="component" value="Chromosome C4"/>
</dbReference>
<feature type="compositionally biased region" description="Polar residues" evidence="1">
    <location>
        <begin position="331"/>
        <end position="341"/>
    </location>
</feature>
<dbReference type="EnsemblPlants" id="Bo4g166580.1">
    <property type="protein sequence ID" value="Bo4g166580.1"/>
    <property type="gene ID" value="Bo4g166580"/>
</dbReference>
<name>A0A0D3C2M9_BRAOL</name>
<dbReference type="AlphaFoldDB" id="A0A0D3C2M9"/>
<sequence length="341" mass="37705">MASSLGCLTDSLPQLNTSFLQLQVRVIGEKVDARSIALCFDSDLIRLLLWFLRFTRNRRGEPVLQELLDRLCESSNGCLTSKKSSELMIVDMLLLDKKARLIQGSVSVSLDLHTFVVLELPDKTKSVQTHPPKIATAEKSKHVASGMTDFIRFKTFRCHCLSTQVFFMGHPTRASQLGYVQSSNYKSAMNRITSTKSNILSPSSTISIHGNLAPSGDILGGTHCQERQRAGCGHAPMTRRLCTRTQLIVKFFTPVRSSSRSDQRRNPRPSRLSLSPMLKKYSIQRKEGNDYPGDDMLGIGAVETSPSPVVNRNVSVNTKDRTADGMVVGETTETNAPSDPC</sequence>
<evidence type="ECO:0000256" key="1">
    <source>
        <dbReference type="SAM" id="MobiDB-lite"/>
    </source>
</evidence>
<feature type="compositionally biased region" description="Low complexity" evidence="1">
    <location>
        <begin position="305"/>
        <end position="317"/>
    </location>
</feature>
<feature type="region of interest" description="Disordered" evidence="1">
    <location>
        <begin position="301"/>
        <end position="341"/>
    </location>
</feature>